<dbReference type="PANTHER" id="PTHR31690">
    <property type="entry name" value="FUCOSE MUTAROTASE"/>
    <property type="match status" value="1"/>
</dbReference>
<keyword evidence="5" id="KW-1185">Reference proteome</keyword>
<evidence type="ECO:0000256" key="2">
    <source>
        <dbReference type="ARBA" id="ARBA00023235"/>
    </source>
</evidence>
<dbReference type="AlphaFoldDB" id="A0A2A9CWZ2"/>
<protein>
    <submittedName>
        <fullName evidence="4">L-fucose mutarotase</fullName>
    </submittedName>
</protein>
<dbReference type="InterPro" id="IPR007721">
    <property type="entry name" value="RbsD_FucU"/>
</dbReference>
<dbReference type="SUPFAM" id="SSF102546">
    <property type="entry name" value="RbsD-like"/>
    <property type="match status" value="1"/>
</dbReference>
<comment type="catalytic activity">
    <reaction evidence="1">
        <text>beta-D-ribopyranose = beta-D-ribofuranose</text>
        <dbReference type="Rhea" id="RHEA:25432"/>
        <dbReference type="ChEBI" id="CHEBI:27476"/>
        <dbReference type="ChEBI" id="CHEBI:47002"/>
        <dbReference type="EC" id="5.4.99.62"/>
    </reaction>
</comment>
<dbReference type="EMBL" id="PDJC01000001">
    <property type="protein sequence ID" value="PFG18150.1"/>
    <property type="molecule type" value="Genomic_DNA"/>
</dbReference>
<evidence type="ECO:0000256" key="1">
    <source>
        <dbReference type="ARBA" id="ARBA00000223"/>
    </source>
</evidence>
<organism evidence="4 5">
    <name type="scientific">Propionicimonas paludicola</name>
    <dbReference type="NCBI Taxonomy" id="185243"/>
    <lineage>
        <taxon>Bacteria</taxon>
        <taxon>Bacillati</taxon>
        <taxon>Actinomycetota</taxon>
        <taxon>Actinomycetes</taxon>
        <taxon>Propionibacteriales</taxon>
        <taxon>Nocardioidaceae</taxon>
        <taxon>Propionicimonas</taxon>
    </lineage>
</organism>
<comment type="caution">
    <text evidence="4">The sequence shown here is derived from an EMBL/GenBank/DDBJ whole genome shotgun (WGS) entry which is preliminary data.</text>
</comment>
<dbReference type="InterPro" id="IPR023750">
    <property type="entry name" value="RbsD-like_sf"/>
</dbReference>
<dbReference type="Pfam" id="PF05025">
    <property type="entry name" value="RbsD_FucU"/>
    <property type="match status" value="1"/>
</dbReference>
<evidence type="ECO:0000313" key="4">
    <source>
        <dbReference type="EMBL" id="PFG18150.1"/>
    </source>
</evidence>
<gene>
    <name evidence="4" type="ORF">ATK74_2731</name>
</gene>
<proteinExistence type="predicted"/>
<dbReference type="OrthoDB" id="9805009at2"/>
<sequence>MLKRISPLLTPALLADLAAMGHGDRLAIVDRNFPSTTSASQVHHLPGADTAAASKAVLELFPVDTFDVPAAYRIVPPGQLETWFDSHREFQAELNAAEDREVEVAPVERFDFYELARTAHAIIQTGEPRGYSCFVLVKGVL</sequence>
<dbReference type="PANTHER" id="PTHR31690:SF4">
    <property type="entry name" value="FUCOSE MUTAROTASE"/>
    <property type="match status" value="1"/>
</dbReference>
<keyword evidence="2" id="KW-0413">Isomerase</keyword>
<evidence type="ECO:0000256" key="3">
    <source>
        <dbReference type="ARBA" id="ARBA00036324"/>
    </source>
</evidence>
<evidence type="ECO:0000313" key="5">
    <source>
        <dbReference type="Proteomes" id="UP000226079"/>
    </source>
</evidence>
<dbReference type="RefSeq" id="WP_098461524.1">
    <property type="nucleotide sequence ID" value="NZ_PDJC01000001.1"/>
</dbReference>
<name>A0A2A9CWZ2_9ACTN</name>
<reference evidence="4 5" key="1">
    <citation type="submission" date="2017-10" db="EMBL/GenBank/DDBJ databases">
        <title>Sequencing the genomes of 1000 actinobacteria strains.</title>
        <authorList>
            <person name="Klenk H.-P."/>
        </authorList>
    </citation>
    <scope>NUCLEOTIDE SEQUENCE [LARGE SCALE GENOMIC DNA]</scope>
    <source>
        <strain evidence="4 5">DSM 15597</strain>
    </source>
</reference>
<dbReference type="Gene3D" id="3.40.1650.10">
    <property type="entry name" value="RbsD-like domain"/>
    <property type="match status" value="1"/>
</dbReference>
<dbReference type="GO" id="GO:0006004">
    <property type="term" value="P:fucose metabolic process"/>
    <property type="evidence" value="ECO:0007669"/>
    <property type="project" value="TreeGrafter"/>
</dbReference>
<accession>A0A2A9CWZ2</accession>
<dbReference type="GO" id="GO:0042806">
    <property type="term" value="F:fucose binding"/>
    <property type="evidence" value="ECO:0007669"/>
    <property type="project" value="TreeGrafter"/>
</dbReference>
<dbReference type="Proteomes" id="UP000226079">
    <property type="component" value="Unassembled WGS sequence"/>
</dbReference>
<dbReference type="GO" id="GO:0036373">
    <property type="term" value="F:L-fucose mutarotase activity"/>
    <property type="evidence" value="ECO:0007669"/>
    <property type="project" value="UniProtKB-EC"/>
</dbReference>
<comment type="catalytic activity">
    <reaction evidence="3">
        <text>alpha-L-fucose = beta-L-fucose</text>
        <dbReference type="Rhea" id="RHEA:25580"/>
        <dbReference type="ChEBI" id="CHEBI:42548"/>
        <dbReference type="ChEBI" id="CHEBI:42589"/>
        <dbReference type="EC" id="5.1.3.29"/>
    </reaction>
</comment>
<dbReference type="InterPro" id="IPR050443">
    <property type="entry name" value="RbsD/FucU_mutarotase"/>
</dbReference>
<dbReference type="GO" id="GO:0062193">
    <property type="term" value="F:D-ribose pyranase activity"/>
    <property type="evidence" value="ECO:0007669"/>
    <property type="project" value="UniProtKB-EC"/>
</dbReference>